<dbReference type="PANTHER" id="PTHR36302:SF1">
    <property type="entry name" value="COPPER CHAPERONE PCU(A)C"/>
    <property type="match status" value="1"/>
</dbReference>
<gene>
    <name evidence="2" type="ORF">GCM10007931_06640</name>
</gene>
<evidence type="ECO:0000256" key="1">
    <source>
        <dbReference type="SAM" id="SignalP"/>
    </source>
</evidence>
<dbReference type="PANTHER" id="PTHR36302">
    <property type="entry name" value="BLR7088 PROTEIN"/>
    <property type="match status" value="1"/>
</dbReference>
<dbReference type="Pfam" id="PF04314">
    <property type="entry name" value="PCuAC"/>
    <property type="match status" value="1"/>
</dbReference>
<sequence>MKKNALILSSLLISGYALAHDGLAYDEPYARATPPNAVNSAVFMTVENHMKVERALVSASTDVAEKTELHTVEKDGDLMKMRQVDRIVLPAESEVILKPGSYHIMLLGVKQPLVEGETISVNLSYANGETETLDVPVKKVMAGMKPMNKEASEHAHH</sequence>
<name>A0ABQ6EKU6_9VIBR</name>
<dbReference type="InterPro" id="IPR058248">
    <property type="entry name" value="Lxx211020-like"/>
</dbReference>
<dbReference type="SUPFAM" id="SSF110087">
    <property type="entry name" value="DR1885-like metal-binding protein"/>
    <property type="match status" value="1"/>
</dbReference>
<protein>
    <recommendedName>
        <fullName evidence="4">Copper chaperone PCu(A)C</fullName>
    </recommendedName>
</protein>
<dbReference type="RefSeq" id="WP_089124084.1">
    <property type="nucleotide sequence ID" value="NZ_BSPV01000003.1"/>
</dbReference>
<accession>A0ABQ6EKU6</accession>
<feature type="signal peptide" evidence="1">
    <location>
        <begin position="1"/>
        <end position="19"/>
    </location>
</feature>
<dbReference type="EMBL" id="BSPV01000003">
    <property type="protein sequence ID" value="GLT13690.1"/>
    <property type="molecule type" value="Genomic_DNA"/>
</dbReference>
<dbReference type="InterPro" id="IPR007410">
    <property type="entry name" value="LpqE-like"/>
</dbReference>
<evidence type="ECO:0000313" key="3">
    <source>
        <dbReference type="Proteomes" id="UP001157156"/>
    </source>
</evidence>
<keyword evidence="3" id="KW-1185">Reference proteome</keyword>
<feature type="chain" id="PRO_5046574322" description="Copper chaperone PCu(A)C" evidence="1">
    <location>
        <begin position="20"/>
        <end position="157"/>
    </location>
</feature>
<evidence type="ECO:0000313" key="2">
    <source>
        <dbReference type="EMBL" id="GLT13690.1"/>
    </source>
</evidence>
<organism evidence="2 3">
    <name type="scientific">Vibrio algivorus</name>
    <dbReference type="NCBI Taxonomy" id="1667024"/>
    <lineage>
        <taxon>Bacteria</taxon>
        <taxon>Pseudomonadati</taxon>
        <taxon>Pseudomonadota</taxon>
        <taxon>Gammaproteobacteria</taxon>
        <taxon>Vibrionales</taxon>
        <taxon>Vibrionaceae</taxon>
        <taxon>Vibrio</taxon>
    </lineage>
</organism>
<dbReference type="Proteomes" id="UP001157156">
    <property type="component" value="Unassembled WGS sequence"/>
</dbReference>
<reference evidence="3" key="1">
    <citation type="journal article" date="2019" name="Int. J. Syst. Evol. Microbiol.">
        <title>The Global Catalogue of Microorganisms (GCM) 10K type strain sequencing project: providing services to taxonomists for standard genome sequencing and annotation.</title>
        <authorList>
            <consortium name="The Broad Institute Genomics Platform"/>
            <consortium name="The Broad Institute Genome Sequencing Center for Infectious Disease"/>
            <person name="Wu L."/>
            <person name="Ma J."/>
        </authorList>
    </citation>
    <scope>NUCLEOTIDE SEQUENCE [LARGE SCALE GENOMIC DNA]</scope>
    <source>
        <strain evidence="3">NBRC 111146</strain>
    </source>
</reference>
<dbReference type="InterPro" id="IPR036182">
    <property type="entry name" value="PCuAC_sf"/>
</dbReference>
<keyword evidence="1" id="KW-0732">Signal</keyword>
<evidence type="ECO:0008006" key="4">
    <source>
        <dbReference type="Google" id="ProtNLM"/>
    </source>
</evidence>
<dbReference type="Gene3D" id="2.60.40.1890">
    <property type="entry name" value="PCu(A)C copper chaperone"/>
    <property type="match status" value="1"/>
</dbReference>
<proteinExistence type="predicted"/>
<comment type="caution">
    <text evidence="2">The sequence shown here is derived from an EMBL/GenBank/DDBJ whole genome shotgun (WGS) entry which is preliminary data.</text>
</comment>